<evidence type="ECO:0008006" key="3">
    <source>
        <dbReference type="Google" id="ProtNLM"/>
    </source>
</evidence>
<dbReference type="Pfam" id="PF18506">
    <property type="entry name" value="RelB-like"/>
    <property type="match status" value="1"/>
</dbReference>
<proteinExistence type="predicted"/>
<dbReference type="Proteomes" id="UP000094056">
    <property type="component" value="Unassembled WGS sequence"/>
</dbReference>
<evidence type="ECO:0000313" key="2">
    <source>
        <dbReference type="Proteomes" id="UP000094056"/>
    </source>
</evidence>
<dbReference type="InterPro" id="IPR049537">
    <property type="entry name" value="RelB-like"/>
</dbReference>
<protein>
    <recommendedName>
        <fullName evidence="3">Antitoxin</fullName>
    </recommendedName>
</protein>
<dbReference type="AlphaFoldDB" id="A0A1E3XCJ9"/>
<gene>
    <name evidence="1" type="ORF">SCARUB_01486</name>
</gene>
<accession>A0A1E3XCJ9</accession>
<dbReference type="EMBL" id="MAYW01000030">
    <property type="protein sequence ID" value="ODS33377.1"/>
    <property type="molecule type" value="Genomic_DNA"/>
</dbReference>
<name>A0A1E3XCJ9_9BACT</name>
<comment type="caution">
    <text evidence="1">The sequence shown here is derived from an EMBL/GenBank/DDBJ whole genome shotgun (WGS) entry which is preliminary data.</text>
</comment>
<evidence type="ECO:0000313" key="1">
    <source>
        <dbReference type="EMBL" id="ODS33377.1"/>
    </source>
</evidence>
<sequence length="72" mass="8359">MSAIQVKEYITDEKGNKKSVIIDIDEFHRIERILPAIDPDAEVFESRKNEESIPIEDCNDILRRIESIKSSK</sequence>
<organism evidence="1 2">
    <name type="scientific">Candidatus Scalindua rubra</name>
    <dbReference type="NCBI Taxonomy" id="1872076"/>
    <lineage>
        <taxon>Bacteria</taxon>
        <taxon>Pseudomonadati</taxon>
        <taxon>Planctomycetota</taxon>
        <taxon>Candidatus Brocadiia</taxon>
        <taxon>Candidatus Brocadiales</taxon>
        <taxon>Candidatus Scalinduaceae</taxon>
        <taxon>Candidatus Scalindua</taxon>
    </lineage>
</organism>
<reference evidence="1 2" key="1">
    <citation type="submission" date="2016-07" db="EMBL/GenBank/DDBJ databases">
        <title>Draft genome of Scalindua rubra, obtained from a brine-seawater interface in the Red Sea, sheds light on salt adaptation in anammox bacteria.</title>
        <authorList>
            <person name="Speth D.R."/>
            <person name="Lagkouvardos I."/>
            <person name="Wang Y."/>
            <person name="Qian P.-Y."/>
            <person name="Dutilh B.E."/>
            <person name="Jetten M.S."/>
        </authorList>
    </citation>
    <scope>NUCLEOTIDE SEQUENCE [LARGE SCALE GENOMIC DNA]</scope>
    <source>
        <strain evidence="1">BSI-1</strain>
    </source>
</reference>